<sequence>MFFEPEGDQTSGTFLVPSLVPFFRFSFRDRPQESKAMAFPPGYALPSQASVLRTATVPGTGLDAVKRTSDTFDSVDCSFGGSAPRICSPARTVQVLTPARCCSPVRATSWSQDGLQLPPSWRGLTSSYGSIGSGSDSKNRHLPASPDAPLGACRMRSSVSSSMSTPIVPVVPTSAGPTVQQPSIISNIN</sequence>
<proteinExistence type="predicted"/>
<evidence type="ECO:0000313" key="3">
    <source>
        <dbReference type="Proteomes" id="UP000186817"/>
    </source>
</evidence>
<gene>
    <name evidence="2" type="ORF">AK812_SmicGene14942</name>
</gene>
<keyword evidence="3" id="KW-1185">Reference proteome</keyword>
<comment type="caution">
    <text evidence="2">The sequence shown here is derived from an EMBL/GenBank/DDBJ whole genome shotgun (WGS) entry which is preliminary data.</text>
</comment>
<organism evidence="2 3">
    <name type="scientific">Symbiodinium microadriaticum</name>
    <name type="common">Dinoflagellate</name>
    <name type="synonym">Zooxanthella microadriatica</name>
    <dbReference type="NCBI Taxonomy" id="2951"/>
    <lineage>
        <taxon>Eukaryota</taxon>
        <taxon>Sar</taxon>
        <taxon>Alveolata</taxon>
        <taxon>Dinophyceae</taxon>
        <taxon>Suessiales</taxon>
        <taxon>Symbiodiniaceae</taxon>
        <taxon>Symbiodinium</taxon>
    </lineage>
</organism>
<accession>A0A1Q9E4A6</accession>
<evidence type="ECO:0000256" key="1">
    <source>
        <dbReference type="SAM" id="MobiDB-lite"/>
    </source>
</evidence>
<name>A0A1Q9E4A6_SYMMI</name>
<evidence type="ECO:0000313" key="2">
    <source>
        <dbReference type="EMBL" id="OLQ02229.1"/>
    </source>
</evidence>
<reference evidence="2 3" key="1">
    <citation type="submission" date="2016-02" db="EMBL/GenBank/DDBJ databases">
        <title>Genome analysis of coral dinoflagellate symbionts highlights evolutionary adaptations to a symbiotic lifestyle.</title>
        <authorList>
            <person name="Aranda M."/>
            <person name="Li Y."/>
            <person name="Liew Y.J."/>
            <person name="Baumgarten S."/>
            <person name="Simakov O."/>
            <person name="Wilson M."/>
            <person name="Piel J."/>
            <person name="Ashoor H."/>
            <person name="Bougouffa S."/>
            <person name="Bajic V.B."/>
            <person name="Ryu T."/>
            <person name="Ravasi T."/>
            <person name="Bayer T."/>
            <person name="Micklem G."/>
            <person name="Kim H."/>
            <person name="Bhak J."/>
            <person name="Lajeunesse T.C."/>
            <person name="Voolstra C.R."/>
        </authorList>
    </citation>
    <scope>NUCLEOTIDE SEQUENCE [LARGE SCALE GENOMIC DNA]</scope>
    <source>
        <strain evidence="2 3">CCMP2467</strain>
    </source>
</reference>
<feature type="region of interest" description="Disordered" evidence="1">
    <location>
        <begin position="128"/>
        <end position="156"/>
    </location>
</feature>
<protein>
    <submittedName>
        <fullName evidence="2">Uncharacterized protein</fullName>
    </submittedName>
</protein>
<dbReference type="AlphaFoldDB" id="A0A1Q9E4A6"/>
<dbReference type="EMBL" id="LSRX01000270">
    <property type="protein sequence ID" value="OLQ02229.1"/>
    <property type="molecule type" value="Genomic_DNA"/>
</dbReference>
<dbReference type="Proteomes" id="UP000186817">
    <property type="component" value="Unassembled WGS sequence"/>
</dbReference>